<evidence type="ECO:0000313" key="3">
    <source>
        <dbReference type="EMBL" id="BDB95912.1"/>
    </source>
</evidence>
<evidence type="ECO:0000259" key="2">
    <source>
        <dbReference type="Pfam" id="PF05065"/>
    </source>
</evidence>
<dbReference type="InterPro" id="IPR024455">
    <property type="entry name" value="Phage_capsid"/>
</dbReference>
<proteinExistence type="predicted"/>
<dbReference type="Pfam" id="PF05065">
    <property type="entry name" value="Phage_capsid"/>
    <property type="match status" value="1"/>
</dbReference>
<sequence length="405" mass="45508">MSMIEIKKAIDDIGYAFQEFKSSNDERVGKLENDVLLDDKLDKINSFLDSAQEKLHKLDIMQNRPAIGGEYSEHSIKSAEHKKALSEYIRKGDDRKLKAIRTKAIGVGAPESGGHFLPDIVADEVYIALQKLSPMRRISKVVKSLHRNYEMIFDNDEKSAVKWSESEVDGKADPETVSPKLAKIKIQCSSLYARHLVSGLLLDETPNVEQWLIDRIVRQIATEENRAFTNGKGRNTPRGFLSYEIMAKSEFGKGIAGIKTGEKHAFSKQNPEKSIIDLMHMQYAAFLEDSVWMMNRSCLAEVRKLKLPEGQYLWQPPLSADMKTMSILGYPVVINDDMPGIGHESLSPVIAFGNFKEGYLIADHGGVQILRDPYTSKPFIEFYFYSCVGGDVLNPDAIRLLSLSA</sequence>
<keyword evidence="4" id="KW-1185">Reference proteome</keyword>
<evidence type="ECO:0000313" key="4">
    <source>
        <dbReference type="Proteomes" id="UP001320209"/>
    </source>
</evidence>
<reference evidence="3" key="1">
    <citation type="submission" date="2021-10" db="EMBL/GenBank/DDBJ databases">
        <title>Genome Sequence of The Candidatus Hydrogeosomobacter endosymbioticus, an Intracellular Bacterial Symbiont of the Anaerobic Ciliate GW7.</title>
        <authorList>
            <person name="Shiohama Y."/>
            <person name="Shinzato N."/>
        </authorList>
    </citation>
    <scope>NUCLEOTIDE SEQUENCE [LARGE SCALE GENOMIC DNA]</scope>
    <source>
        <strain evidence="3">200920</strain>
    </source>
</reference>
<feature type="domain" description="Phage capsid-like C-terminal" evidence="2">
    <location>
        <begin position="113"/>
        <end position="401"/>
    </location>
</feature>
<dbReference type="Gene3D" id="3.30.2320.10">
    <property type="entry name" value="hypothetical protein PF0899 domain"/>
    <property type="match status" value="1"/>
</dbReference>
<dbReference type="InterPro" id="IPR054612">
    <property type="entry name" value="Phage_capsid-like_C"/>
</dbReference>
<organism evidence="3 4">
    <name type="scientific">Candidatus Hydrogenosomobacter endosymbioticus</name>
    <dbReference type="NCBI Taxonomy" id="2558174"/>
    <lineage>
        <taxon>Bacteria</taxon>
        <taxon>Pseudomonadati</taxon>
        <taxon>Pseudomonadota</taxon>
        <taxon>Alphaproteobacteria</taxon>
        <taxon>Holosporales</taxon>
        <taxon>Holosporaceae</taxon>
        <taxon>Candidatus Hydrogenosomobacter</taxon>
    </lineage>
</organism>
<comment type="subcellular location">
    <subcellularLocation>
        <location evidence="1">Virion</location>
    </subcellularLocation>
</comment>
<evidence type="ECO:0000256" key="1">
    <source>
        <dbReference type="ARBA" id="ARBA00004328"/>
    </source>
</evidence>
<name>A0ABM7V826_9PROT</name>
<gene>
    <name evidence="3" type="primary">gp36</name>
    <name evidence="3" type="ORF">HYD_0450</name>
</gene>
<dbReference type="EMBL" id="AP025225">
    <property type="protein sequence ID" value="BDB95912.1"/>
    <property type="molecule type" value="Genomic_DNA"/>
</dbReference>
<dbReference type="Proteomes" id="UP001320209">
    <property type="component" value="Chromosome"/>
</dbReference>
<dbReference type="NCBIfam" id="TIGR01554">
    <property type="entry name" value="major_cap_HK97"/>
    <property type="match status" value="1"/>
</dbReference>
<dbReference type="RefSeq" id="WP_236865149.1">
    <property type="nucleotide sequence ID" value="NZ_AP025225.1"/>
</dbReference>
<dbReference type="SUPFAM" id="SSF56563">
    <property type="entry name" value="Major capsid protein gp5"/>
    <property type="match status" value="1"/>
</dbReference>
<accession>A0ABM7V826</accession>
<protein>
    <submittedName>
        <fullName evidence="3">Phage capsid protein</fullName>
    </submittedName>
</protein>